<dbReference type="Proteomes" id="UP000792457">
    <property type="component" value="Unassembled WGS sequence"/>
</dbReference>
<reference evidence="1" key="1">
    <citation type="submission" date="2013-04" db="EMBL/GenBank/DDBJ databases">
        <authorList>
            <person name="Qu J."/>
            <person name="Murali S.C."/>
            <person name="Bandaranaike D."/>
            <person name="Bellair M."/>
            <person name="Blankenburg K."/>
            <person name="Chao H."/>
            <person name="Dinh H."/>
            <person name="Doddapaneni H."/>
            <person name="Downs B."/>
            <person name="Dugan-Rocha S."/>
            <person name="Elkadiri S."/>
            <person name="Gnanaolivu R.D."/>
            <person name="Hernandez B."/>
            <person name="Javaid M."/>
            <person name="Jayaseelan J.C."/>
            <person name="Lee S."/>
            <person name="Li M."/>
            <person name="Ming W."/>
            <person name="Munidasa M."/>
            <person name="Muniz J."/>
            <person name="Nguyen L."/>
            <person name="Ongeri F."/>
            <person name="Osuji N."/>
            <person name="Pu L.-L."/>
            <person name="Puazo M."/>
            <person name="Qu C."/>
            <person name="Quiroz J."/>
            <person name="Raj R."/>
            <person name="Weissenberger G."/>
            <person name="Xin Y."/>
            <person name="Zou X."/>
            <person name="Han Y."/>
            <person name="Richards S."/>
            <person name="Worley K."/>
            <person name="Muzny D."/>
            <person name="Gibbs R."/>
        </authorList>
    </citation>
    <scope>NUCLEOTIDE SEQUENCE</scope>
    <source>
        <strain evidence="1">Sampled in the wild</strain>
    </source>
</reference>
<dbReference type="AlphaFoldDB" id="A0A8K0PBL2"/>
<dbReference type="OrthoDB" id="412793at2759"/>
<organism evidence="1 2">
    <name type="scientific">Ladona fulva</name>
    <name type="common">Scarce chaser dragonfly</name>
    <name type="synonym">Libellula fulva</name>
    <dbReference type="NCBI Taxonomy" id="123851"/>
    <lineage>
        <taxon>Eukaryota</taxon>
        <taxon>Metazoa</taxon>
        <taxon>Ecdysozoa</taxon>
        <taxon>Arthropoda</taxon>
        <taxon>Hexapoda</taxon>
        <taxon>Insecta</taxon>
        <taxon>Pterygota</taxon>
        <taxon>Palaeoptera</taxon>
        <taxon>Odonata</taxon>
        <taxon>Epiprocta</taxon>
        <taxon>Anisoptera</taxon>
        <taxon>Libelluloidea</taxon>
        <taxon>Libellulidae</taxon>
        <taxon>Ladona</taxon>
    </lineage>
</organism>
<evidence type="ECO:0000313" key="2">
    <source>
        <dbReference type="Proteomes" id="UP000792457"/>
    </source>
</evidence>
<evidence type="ECO:0008006" key="3">
    <source>
        <dbReference type="Google" id="ProtNLM"/>
    </source>
</evidence>
<sequence length="218" mass="25641">MYNTVKRLTMRKTRAIAKKGMKDEQGRIRTEDEDIKGIWEEYIKDLYCTNDRGRDVEIELRNYEEEERDNGGPKVMKEEIEMAIKRMKNGKTVGGEQIPVEILKSLGKNGMDRITNLIIIYDTGEWPEDLIKTVMVPMPEKYNAHDCKYYRTISLISHVGKVITNVILERMRKKIEENLEEDQFGFHKDRGTRDAIGCKRMLSERVLELNREIITHLM</sequence>
<evidence type="ECO:0000313" key="1">
    <source>
        <dbReference type="EMBL" id="KAG8237619.1"/>
    </source>
</evidence>
<protein>
    <recommendedName>
        <fullName evidence="3">Reverse transcriptase domain-containing protein</fullName>
    </recommendedName>
</protein>
<proteinExistence type="predicted"/>
<dbReference type="PANTHER" id="PTHR19446">
    <property type="entry name" value="REVERSE TRANSCRIPTASES"/>
    <property type="match status" value="1"/>
</dbReference>
<keyword evidence="2" id="KW-1185">Reference proteome</keyword>
<dbReference type="EMBL" id="KZ309193">
    <property type="protein sequence ID" value="KAG8237619.1"/>
    <property type="molecule type" value="Genomic_DNA"/>
</dbReference>
<reference evidence="1" key="2">
    <citation type="submission" date="2017-10" db="EMBL/GenBank/DDBJ databases">
        <title>Ladona fulva Genome sequencing and assembly.</title>
        <authorList>
            <person name="Murali S."/>
            <person name="Richards S."/>
            <person name="Bandaranaike D."/>
            <person name="Bellair M."/>
            <person name="Blankenburg K."/>
            <person name="Chao H."/>
            <person name="Dinh H."/>
            <person name="Doddapaneni H."/>
            <person name="Dugan-Rocha S."/>
            <person name="Elkadiri S."/>
            <person name="Gnanaolivu R."/>
            <person name="Hernandez B."/>
            <person name="Skinner E."/>
            <person name="Javaid M."/>
            <person name="Lee S."/>
            <person name="Li M."/>
            <person name="Ming W."/>
            <person name="Munidasa M."/>
            <person name="Muniz J."/>
            <person name="Nguyen L."/>
            <person name="Hughes D."/>
            <person name="Osuji N."/>
            <person name="Pu L.-L."/>
            <person name="Puazo M."/>
            <person name="Qu C."/>
            <person name="Quiroz J."/>
            <person name="Raj R."/>
            <person name="Weissenberger G."/>
            <person name="Xin Y."/>
            <person name="Zou X."/>
            <person name="Han Y."/>
            <person name="Worley K."/>
            <person name="Muzny D."/>
            <person name="Gibbs R."/>
        </authorList>
    </citation>
    <scope>NUCLEOTIDE SEQUENCE</scope>
    <source>
        <strain evidence="1">Sampled in the wild</strain>
    </source>
</reference>
<accession>A0A8K0PBL2</accession>
<name>A0A8K0PBL2_LADFU</name>
<gene>
    <name evidence="1" type="ORF">J437_LFUL016872</name>
</gene>
<comment type="caution">
    <text evidence="1">The sequence shown here is derived from an EMBL/GenBank/DDBJ whole genome shotgun (WGS) entry which is preliminary data.</text>
</comment>